<evidence type="ECO:0000259" key="4">
    <source>
        <dbReference type="PROSITE" id="PS01031"/>
    </source>
</evidence>
<evidence type="ECO:0000256" key="3">
    <source>
        <dbReference type="SAM" id="MobiDB-lite"/>
    </source>
</evidence>
<dbReference type="SUPFAM" id="SSF49764">
    <property type="entry name" value="HSP20-like chaperones"/>
    <property type="match status" value="1"/>
</dbReference>
<sequence>MFSSWFDDYDDSLWSRARKYSSRLPRDYNPRRVTENLPWYASDRDLQPLSYDSPRRSKPHSALARREGDFIDDFWRNVERGKYFVGFDENLHTTEEDDKYLVSFDRENLSVDDVSIDFNKHDNELVISVDQSEQDRFGRSTSSKYHSAMKFNKPIKVDDIKADITDHGIELKLPKEHADSEQVVQIPLQKSEKKRAET</sequence>
<dbReference type="EMBL" id="CANTUO010000001">
    <property type="protein sequence ID" value="CAI5756604.1"/>
    <property type="molecule type" value="Genomic_DNA"/>
</dbReference>
<dbReference type="AlphaFoldDB" id="A0A9W4XFD1"/>
<comment type="caution">
    <text evidence="5">The sequence shown here is derived from an EMBL/GenBank/DDBJ whole genome shotgun (WGS) entry which is preliminary data.</text>
</comment>
<feature type="domain" description="SHSP" evidence="4">
    <location>
        <begin position="82"/>
        <end position="189"/>
    </location>
</feature>
<gene>
    <name evidence="5" type="ORF">CANVERA_P1122</name>
</gene>
<protein>
    <recommendedName>
        <fullName evidence="4">SHSP domain-containing protein</fullName>
    </recommendedName>
</protein>
<comment type="similarity">
    <text evidence="1 2">Belongs to the small heat shock protein (HSP20) family.</text>
</comment>
<name>A0A9W4XFD1_9ASCO</name>
<dbReference type="Pfam" id="PF00011">
    <property type="entry name" value="HSP20"/>
    <property type="match status" value="1"/>
</dbReference>
<keyword evidence="6" id="KW-1185">Reference proteome</keyword>
<evidence type="ECO:0000313" key="6">
    <source>
        <dbReference type="Proteomes" id="UP001152885"/>
    </source>
</evidence>
<dbReference type="CDD" id="cd00298">
    <property type="entry name" value="ACD_sHsps_p23-like"/>
    <property type="match status" value="1"/>
</dbReference>
<evidence type="ECO:0000256" key="2">
    <source>
        <dbReference type="RuleBase" id="RU003616"/>
    </source>
</evidence>
<dbReference type="InterPro" id="IPR008978">
    <property type="entry name" value="HSP20-like_chaperone"/>
</dbReference>
<dbReference type="OrthoDB" id="1431247at2759"/>
<evidence type="ECO:0000256" key="1">
    <source>
        <dbReference type="PROSITE-ProRule" id="PRU00285"/>
    </source>
</evidence>
<proteinExistence type="inferred from homology"/>
<dbReference type="Gene3D" id="2.60.40.790">
    <property type="match status" value="1"/>
</dbReference>
<dbReference type="PROSITE" id="PS01031">
    <property type="entry name" value="SHSP"/>
    <property type="match status" value="1"/>
</dbReference>
<evidence type="ECO:0000313" key="5">
    <source>
        <dbReference type="EMBL" id="CAI5756604.1"/>
    </source>
</evidence>
<feature type="region of interest" description="Disordered" evidence="3">
    <location>
        <begin position="175"/>
        <end position="198"/>
    </location>
</feature>
<reference evidence="5" key="1">
    <citation type="submission" date="2022-12" db="EMBL/GenBank/DDBJ databases">
        <authorList>
            <person name="Brejova B."/>
        </authorList>
    </citation>
    <scope>NUCLEOTIDE SEQUENCE</scope>
</reference>
<accession>A0A9W4XFD1</accession>
<organism evidence="5 6">
    <name type="scientific">Candida verbasci</name>
    <dbReference type="NCBI Taxonomy" id="1227364"/>
    <lineage>
        <taxon>Eukaryota</taxon>
        <taxon>Fungi</taxon>
        <taxon>Dikarya</taxon>
        <taxon>Ascomycota</taxon>
        <taxon>Saccharomycotina</taxon>
        <taxon>Pichiomycetes</taxon>
        <taxon>Debaryomycetaceae</taxon>
        <taxon>Candida/Lodderomyces clade</taxon>
        <taxon>Candida</taxon>
    </lineage>
</organism>
<dbReference type="InterPro" id="IPR002068">
    <property type="entry name" value="A-crystallin/Hsp20_dom"/>
</dbReference>
<dbReference type="Proteomes" id="UP001152885">
    <property type="component" value="Unassembled WGS sequence"/>
</dbReference>